<keyword evidence="1" id="KW-0472">Membrane</keyword>
<reference evidence="2" key="1">
    <citation type="submission" date="2023-03" db="EMBL/GenBank/DDBJ databases">
        <authorList>
            <person name="Julca I."/>
        </authorList>
    </citation>
    <scope>NUCLEOTIDE SEQUENCE</scope>
</reference>
<keyword evidence="3" id="KW-1185">Reference proteome</keyword>
<keyword evidence="1" id="KW-1133">Transmembrane helix</keyword>
<evidence type="ECO:0000313" key="3">
    <source>
        <dbReference type="Proteomes" id="UP001161247"/>
    </source>
</evidence>
<feature type="transmembrane region" description="Helical" evidence="1">
    <location>
        <begin position="12"/>
        <end position="31"/>
    </location>
</feature>
<evidence type="ECO:0000313" key="2">
    <source>
        <dbReference type="EMBL" id="CAI9096403.1"/>
    </source>
</evidence>
<evidence type="ECO:0000256" key="1">
    <source>
        <dbReference type="SAM" id="Phobius"/>
    </source>
</evidence>
<proteinExistence type="predicted"/>
<keyword evidence="1" id="KW-0812">Transmembrane</keyword>
<gene>
    <name evidence="2" type="ORF">OLC1_LOCUS7168</name>
</gene>
<accession>A0AAV1CP56</accession>
<dbReference type="EMBL" id="OX459119">
    <property type="protein sequence ID" value="CAI9096403.1"/>
    <property type="molecule type" value="Genomic_DNA"/>
</dbReference>
<organism evidence="2 3">
    <name type="scientific">Oldenlandia corymbosa var. corymbosa</name>
    <dbReference type="NCBI Taxonomy" id="529605"/>
    <lineage>
        <taxon>Eukaryota</taxon>
        <taxon>Viridiplantae</taxon>
        <taxon>Streptophyta</taxon>
        <taxon>Embryophyta</taxon>
        <taxon>Tracheophyta</taxon>
        <taxon>Spermatophyta</taxon>
        <taxon>Magnoliopsida</taxon>
        <taxon>eudicotyledons</taxon>
        <taxon>Gunneridae</taxon>
        <taxon>Pentapetalae</taxon>
        <taxon>asterids</taxon>
        <taxon>lamiids</taxon>
        <taxon>Gentianales</taxon>
        <taxon>Rubiaceae</taxon>
        <taxon>Rubioideae</taxon>
        <taxon>Spermacoceae</taxon>
        <taxon>Hedyotis-Oldenlandia complex</taxon>
        <taxon>Oldenlandia</taxon>
    </lineage>
</organism>
<dbReference type="AlphaFoldDB" id="A0AAV1CP56"/>
<dbReference type="Proteomes" id="UP001161247">
    <property type="component" value="Chromosome 2"/>
</dbReference>
<name>A0AAV1CP56_OLDCO</name>
<protein>
    <submittedName>
        <fullName evidence="2">OLC1v1032547C1</fullName>
    </submittedName>
</protein>
<sequence length="156" mass="18437">MQLLQKHHHYSTFFLLFSALILGPLLLPLVILALIFLFLALVLLSPALCIFFLDLMLFKSFFKYHGKIPPQNDQNQEEFKQPPVCLEIDPSELKDLDPSYESEDCKNGIPESQHLRRHIELWETWNPQSAVVVHERKSFKELMSFWKRQETLTKQR</sequence>
<feature type="transmembrane region" description="Helical" evidence="1">
    <location>
        <begin position="37"/>
        <end position="58"/>
    </location>
</feature>